<dbReference type="KEGG" id="scc:Spico_1042"/>
<name>F4GJJ8_PARC1</name>
<dbReference type="STRING" id="760011.Spico_1042"/>
<keyword evidence="2 3" id="KW-0560">Oxidoreductase</keyword>
<evidence type="ECO:0000256" key="2">
    <source>
        <dbReference type="ARBA" id="ARBA00023002"/>
    </source>
</evidence>
<dbReference type="FunFam" id="3.40.50.720:FF:000084">
    <property type="entry name" value="Short-chain dehydrogenase reductase"/>
    <property type="match status" value="1"/>
</dbReference>
<proteinExistence type="inferred from homology"/>
<dbReference type="GO" id="GO:0004316">
    <property type="term" value="F:3-oxoacyl-[acyl-carrier-protein] reductase (NADPH) activity"/>
    <property type="evidence" value="ECO:0007669"/>
    <property type="project" value="UniProtKB-EC"/>
</dbReference>
<dbReference type="InterPro" id="IPR036291">
    <property type="entry name" value="NAD(P)-bd_dom_sf"/>
</dbReference>
<dbReference type="SUPFAM" id="SSF51735">
    <property type="entry name" value="NAD(P)-binding Rossmann-fold domains"/>
    <property type="match status" value="1"/>
</dbReference>
<dbReference type="PROSITE" id="PS00061">
    <property type="entry name" value="ADH_SHORT"/>
    <property type="match status" value="1"/>
</dbReference>
<dbReference type="EMBL" id="CP002659">
    <property type="protein sequence ID" value="AEC02263.1"/>
    <property type="molecule type" value="Genomic_DNA"/>
</dbReference>
<evidence type="ECO:0000313" key="3">
    <source>
        <dbReference type="EMBL" id="AEC02263.1"/>
    </source>
</evidence>
<organism evidence="3 4">
    <name type="scientific">Parasphaerochaeta coccoides (strain ATCC BAA-1237 / DSM 17374 / SPN1)</name>
    <name type="common">Sphaerochaeta coccoides</name>
    <dbReference type="NCBI Taxonomy" id="760011"/>
    <lineage>
        <taxon>Bacteria</taxon>
        <taxon>Pseudomonadati</taxon>
        <taxon>Spirochaetota</taxon>
        <taxon>Spirochaetia</taxon>
        <taxon>Spirochaetales</taxon>
        <taxon>Sphaerochaetaceae</taxon>
        <taxon>Parasphaerochaeta</taxon>
    </lineage>
</organism>
<dbReference type="Gene3D" id="3.40.50.720">
    <property type="entry name" value="NAD(P)-binding Rossmann-like Domain"/>
    <property type="match status" value="1"/>
</dbReference>
<dbReference type="RefSeq" id="WP_013739658.1">
    <property type="nucleotide sequence ID" value="NC_015436.1"/>
</dbReference>
<dbReference type="Pfam" id="PF13561">
    <property type="entry name" value="adh_short_C2"/>
    <property type="match status" value="1"/>
</dbReference>
<dbReference type="EC" id="1.1.1.100" evidence="3"/>
<keyword evidence="4" id="KW-1185">Reference proteome</keyword>
<evidence type="ECO:0000256" key="1">
    <source>
        <dbReference type="ARBA" id="ARBA00006484"/>
    </source>
</evidence>
<dbReference type="PANTHER" id="PTHR24321">
    <property type="entry name" value="DEHYDROGENASES, SHORT CHAIN"/>
    <property type="match status" value="1"/>
</dbReference>
<reference evidence="3 4" key="2">
    <citation type="journal article" date="2012" name="Stand. Genomic Sci.">
        <title>Complete genome sequence of the termite hindgut bacterium Spirochaeta coccoides type strain (SPN1(T)), reclassification in the genus Sphaerochaeta as Sphaerochaeta coccoides comb. nov. and emendations of the family Spirochaetaceae and the genus Sphaerochaeta.</title>
        <authorList>
            <person name="Abt B."/>
            <person name="Han C."/>
            <person name="Scheuner C."/>
            <person name="Lu M."/>
            <person name="Lapidus A."/>
            <person name="Nolan M."/>
            <person name="Lucas S."/>
            <person name="Hammon N."/>
            <person name="Deshpande S."/>
            <person name="Cheng J.F."/>
            <person name="Tapia R."/>
            <person name="Goodwin L.A."/>
            <person name="Pitluck S."/>
            <person name="Liolios K."/>
            <person name="Pagani I."/>
            <person name="Ivanova N."/>
            <person name="Mavromatis K."/>
            <person name="Mikhailova N."/>
            <person name="Huntemann M."/>
            <person name="Pati A."/>
            <person name="Chen A."/>
            <person name="Palaniappan K."/>
            <person name="Land M."/>
            <person name="Hauser L."/>
            <person name="Brambilla E.M."/>
            <person name="Rohde M."/>
            <person name="Spring S."/>
            <person name="Gronow S."/>
            <person name="Goker M."/>
            <person name="Woyke T."/>
            <person name="Bristow J."/>
            <person name="Eisen J.A."/>
            <person name="Markowitz V."/>
            <person name="Hugenholtz P."/>
            <person name="Kyrpides N.C."/>
            <person name="Klenk H.P."/>
            <person name="Detter J.C."/>
        </authorList>
    </citation>
    <scope>NUCLEOTIDE SEQUENCE [LARGE SCALE GENOMIC DNA]</scope>
    <source>
        <strain evidence="4">ATCC BAA-1237 / DSM 17374 / SPN1</strain>
    </source>
</reference>
<dbReference type="PRINTS" id="PR00081">
    <property type="entry name" value="GDHRDH"/>
</dbReference>
<reference evidence="4" key="1">
    <citation type="submission" date="2011-04" db="EMBL/GenBank/DDBJ databases">
        <title>The complete genome of Spirochaeta coccoides DSM 17374.</title>
        <authorList>
            <person name="Lucas S."/>
            <person name="Copeland A."/>
            <person name="Lapidus A."/>
            <person name="Bruce D."/>
            <person name="Goodwin L."/>
            <person name="Pitluck S."/>
            <person name="Peters L."/>
            <person name="Kyrpides N."/>
            <person name="Mavromatis K."/>
            <person name="Pagani I."/>
            <person name="Ivanova N."/>
            <person name="Ovchinnikova G."/>
            <person name="Lu M."/>
            <person name="Detter J.C."/>
            <person name="Tapia R."/>
            <person name="Han C."/>
            <person name="Land M."/>
            <person name="Hauser L."/>
            <person name="Markowitz V."/>
            <person name="Cheng J.-F."/>
            <person name="Hugenholtz P."/>
            <person name="Woyke T."/>
            <person name="Wu D."/>
            <person name="Spring S."/>
            <person name="Schroeder M."/>
            <person name="Brambilla E."/>
            <person name="Klenk H.-P."/>
            <person name="Eisen J.A."/>
        </authorList>
    </citation>
    <scope>NUCLEOTIDE SEQUENCE [LARGE SCALE GENOMIC DNA]</scope>
    <source>
        <strain evidence="4">ATCC BAA-1237 / DSM 17374 / SPN1</strain>
    </source>
</reference>
<dbReference type="InterPro" id="IPR002347">
    <property type="entry name" value="SDR_fam"/>
</dbReference>
<gene>
    <name evidence="3" type="ordered locus">Spico_1042</name>
</gene>
<dbReference type="eggNOG" id="COG1028">
    <property type="taxonomic scope" value="Bacteria"/>
</dbReference>
<dbReference type="InterPro" id="IPR020904">
    <property type="entry name" value="Sc_DH/Rdtase_CS"/>
</dbReference>
<dbReference type="PANTHER" id="PTHR24321:SF8">
    <property type="entry name" value="ESTRADIOL 17-BETA-DEHYDROGENASE 8-RELATED"/>
    <property type="match status" value="1"/>
</dbReference>
<dbReference type="HOGENOM" id="CLU_010194_1_0_12"/>
<protein>
    <submittedName>
        <fullName evidence="3">3-oxoacyl-(Acyl-carrier-protein) reductase</fullName>
        <ecNumber evidence="3">1.1.1.100</ecNumber>
    </submittedName>
</protein>
<accession>F4GJJ8</accession>
<dbReference type="PRINTS" id="PR00080">
    <property type="entry name" value="SDRFAMILY"/>
</dbReference>
<dbReference type="CDD" id="cd05233">
    <property type="entry name" value="SDR_c"/>
    <property type="match status" value="1"/>
</dbReference>
<dbReference type="AlphaFoldDB" id="F4GJJ8"/>
<dbReference type="Proteomes" id="UP000007939">
    <property type="component" value="Chromosome"/>
</dbReference>
<evidence type="ECO:0000313" key="4">
    <source>
        <dbReference type="Proteomes" id="UP000007939"/>
    </source>
</evidence>
<sequence length="256" mass="27983">MKEIRVAMITGAASGIGRAAAKKFSENGYAVAMIDKNTAIKEVEDELRKNGAESFGFSGDVSRETDVKAFVEETLTRYGRIDVLNCNAGIVVVKPLEETTYDEFLRVAEVNIGGTFLMHKYVLPVMKRQNKGSIVNLGSVSGHVGQTEHAIYGATKGAVISFTRSIAWEAAKWNIRINSVSPGSVDTPMLRSDIQLEATRTGKSFEDVKRLREAEQAFDRWADPSEIATAIYFLASDEASFITGSDLLVDCGWVAK</sequence>
<comment type="similarity">
    <text evidence="1">Belongs to the short-chain dehydrogenases/reductases (SDR) family.</text>
</comment>